<evidence type="ECO:0000313" key="3">
    <source>
        <dbReference type="EMBL" id="GMI38668.1"/>
    </source>
</evidence>
<sequence length="270" mass="29328">MGTPKRCAEPTAMSAPKEAGDWSLERAMRSNAKKTQVGAYYTTKIYSFVCKCYECKNTFEIRNDPKTADYIYLNGIRKKVQEFDTEAAGTLGVFDTEDLKTSSNLKGDDAIERLEGKKGARVKGGGEEIGRLIRLQDATSKDDFLRNSQLRGSYRKTRDAKKARVADGARRGINLQILEESAEDREGASKVKFGKGSAEERERSRMGGVRKGSIFGGKGGKAKAAKPKARVKVAPPAKAPGKPRTKVKVTAGAAGKSGALDMLNYSDSDD</sequence>
<evidence type="ECO:0000313" key="4">
    <source>
        <dbReference type="Proteomes" id="UP001165060"/>
    </source>
</evidence>
<accession>A0ABQ6N3E1</accession>
<name>A0ABQ6N3E1_9STRA</name>
<comment type="caution">
    <text evidence="3">The sequence shown here is derived from an EMBL/GenBank/DDBJ whole genome shotgun (WGS) entry which is preliminary data.</text>
</comment>
<gene>
    <name evidence="3" type="ORF">TeGR_g5086</name>
</gene>
<protein>
    <recommendedName>
        <fullName evidence="5">DUF572-domain-containing protein</fullName>
    </recommendedName>
</protein>
<feature type="compositionally biased region" description="Basic residues" evidence="2">
    <location>
        <begin position="220"/>
        <end position="231"/>
    </location>
</feature>
<keyword evidence="4" id="KW-1185">Reference proteome</keyword>
<reference evidence="3 4" key="1">
    <citation type="journal article" date="2023" name="Commun. Biol.">
        <title>Genome analysis of Parmales, the sister group of diatoms, reveals the evolutionary specialization of diatoms from phago-mixotrophs to photoautotrophs.</title>
        <authorList>
            <person name="Ban H."/>
            <person name="Sato S."/>
            <person name="Yoshikawa S."/>
            <person name="Yamada K."/>
            <person name="Nakamura Y."/>
            <person name="Ichinomiya M."/>
            <person name="Sato N."/>
            <person name="Blanc-Mathieu R."/>
            <person name="Endo H."/>
            <person name="Kuwata A."/>
            <person name="Ogata H."/>
        </authorList>
    </citation>
    <scope>NUCLEOTIDE SEQUENCE [LARGE SCALE GENOMIC DNA]</scope>
</reference>
<organism evidence="3 4">
    <name type="scientific">Tetraparma gracilis</name>
    <dbReference type="NCBI Taxonomy" id="2962635"/>
    <lineage>
        <taxon>Eukaryota</taxon>
        <taxon>Sar</taxon>
        <taxon>Stramenopiles</taxon>
        <taxon>Ochrophyta</taxon>
        <taxon>Bolidophyceae</taxon>
        <taxon>Parmales</taxon>
        <taxon>Triparmaceae</taxon>
        <taxon>Tetraparma</taxon>
    </lineage>
</organism>
<evidence type="ECO:0008006" key="5">
    <source>
        <dbReference type="Google" id="ProtNLM"/>
    </source>
</evidence>
<dbReference type="Proteomes" id="UP001165060">
    <property type="component" value="Unassembled WGS sequence"/>
</dbReference>
<dbReference type="InterPro" id="IPR007590">
    <property type="entry name" value="Saf4/Yju2"/>
</dbReference>
<dbReference type="EMBL" id="BRYB01000838">
    <property type="protein sequence ID" value="GMI38668.1"/>
    <property type="molecule type" value="Genomic_DNA"/>
</dbReference>
<evidence type="ECO:0000256" key="2">
    <source>
        <dbReference type="SAM" id="MobiDB-lite"/>
    </source>
</evidence>
<dbReference type="PANTHER" id="PTHR12111">
    <property type="entry name" value="SPLICING FACTOR YJU2"/>
    <property type="match status" value="1"/>
</dbReference>
<comment type="similarity">
    <text evidence="1">Belongs to the CWC16 family.</text>
</comment>
<evidence type="ECO:0000256" key="1">
    <source>
        <dbReference type="ARBA" id="ARBA00005595"/>
    </source>
</evidence>
<dbReference type="PANTHER" id="PTHR12111:SF2">
    <property type="entry name" value="SPLICING FACTOR YJU2B-RELATED"/>
    <property type="match status" value="1"/>
</dbReference>
<feature type="region of interest" description="Disordered" evidence="2">
    <location>
        <begin position="184"/>
        <end position="253"/>
    </location>
</feature>
<proteinExistence type="inferred from homology"/>
<dbReference type="Pfam" id="PF04502">
    <property type="entry name" value="Saf4_Yju2"/>
    <property type="match status" value="1"/>
</dbReference>